<feature type="compositionally biased region" description="Polar residues" evidence="1">
    <location>
        <begin position="79"/>
        <end position="89"/>
    </location>
</feature>
<name>A0A9D4JRA7_DREPO</name>
<organism evidence="2 3">
    <name type="scientific">Dreissena polymorpha</name>
    <name type="common">Zebra mussel</name>
    <name type="synonym">Mytilus polymorpha</name>
    <dbReference type="NCBI Taxonomy" id="45954"/>
    <lineage>
        <taxon>Eukaryota</taxon>
        <taxon>Metazoa</taxon>
        <taxon>Spiralia</taxon>
        <taxon>Lophotrochozoa</taxon>
        <taxon>Mollusca</taxon>
        <taxon>Bivalvia</taxon>
        <taxon>Autobranchia</taxon>
        <taxon>Heteroconchia</taxon>
        <taxon>Euheterodonta</taxon>
        <taxon>Imparidentia</taxon>
        <taxon>Neoheterodontei</taxon>
        <taxon>Myida</taxon>
        <taxon>Dreissenoidea</taxon>
        <taxon>Dreissenidae</taxon>
        <taxon>Dreissena</taxon>
    </lineage>
</organism>
<protein>
    <submittedName>
        <fullName evidence="2">Uncharacterized protein</fullName>
    </submittedName>
</protein>
<reference evidence="2" key="2">
    <citation type="submission" date="2020-11" db="EMBL/GenBank/DDBJ databases">
        <authorList>
            <person name="McCartney M.A."/>
            <person name="Auch B."/>
            <person name="Kono T."/>
            <person name="Mallez S."/>
            <person name="Becker A."/>
            <person name="Gohl D.M."/>
            <person name="Silverstein K.A.T."/>
            <person name="Koren S."/>
            <person name="Bechman K.B."/>
            <person name="Herman A."/>
            <person name="Abrahante J.E."/>
            <person name="Garbe J."/>
        </authorList>
    </citation>
    <scope>NUCLEOTIDE SEQUENCE</scope>
    <source>
        <strain evidence="2">Duluth1</strain>
        <tissue evidence="2">Whole animal</tissue>
    </source>
</reference>
<accession>A0A9D4JRA7</accession>
<sequence length="270" mass="31049">MKTTDNVKNYGLRREDTMFDTLTSSKRRYIETWRQSVSAFMETGNICKVTIGDVTPEPTSETRITSDTRWSHSDHSRSPAETSSRQEMASPSLPAVKFSYSHVPDHVTRQYRRDKAPVTRDRTFSLTSLPPSPPNGFAVQNGTDLHQAYKRRTSAMRAATSNITSELPDVTRDGKDVTRKSSMLAREIYEKYNLKNKSQNLLSVGKSNPNGIEQFSMPWRNKTFLTLPLRFNGTAQQKPSIIREKTNITEMRYNINDLENNDEWDDVRNW</sequence>
<evidence type="ECO:0000313" key="3">
    <source>
        <dbReference type="Proteomes" id="UP000828390"/>
    </source>
</evidence>
<reference evidence="2" key="1">
    <citation type="journal article" date="2019" name="bioRxiv">
        <title>The Genome of the Zebra Mussel, Dreissena polymorpha: A Resource for Invasive Species Research.</title>
        <authorList>
            <person name="McCartney M.A."/>
            <person name="Auch B."/>
            <person name="Kono T."/>
            <person name="Mallez S."/>
            <person name="Zhang Y."/>
            <person name="Obille A."/>
            <person name="Becker A."/>
            <person name="Abrahante J.E."/>
            <person name="Garbe J."/>
            <person name="Badalamenti J.P."/>
            <person name="Herman A."/>
            <person name="Mangelson H."/>
            <person name="Liachko I."/>
            <person name="Sullivan S."/>
            <person name="Sone E.D."/>
            <person name="Koren S."/>
            <person name="Silverstein K.A.T."/>
            <person name="Beckman K.B."/>
            <person name="Gohl D.M."/>
        </authorList>
    </citation>
    <scope>NUCLEOTIDE SEQUENCE</scope>
    <source>
        <strain evidence="2">Duluth1</strain>
        <tissue evidence="2">Whole animal</tissue>
    </source>
</reference>
<evidence type="ECO:0000256" key="1">
    <source>
        <dbReference type="SAM" id="MobiDB-lite"/>
    </source>
</evidence>
<keyword evidence="3" id="KW-1185">Reference proteome</keyword>
<dbReference type="OrthoDB" id="6140743at2759"/>
<dbReference type="Proteomes" id="UP000828390">
    <property type="component" value="Unassembled WGS sequence"/>
</dbReference>
<proteinExistence type="predicted"/>
<comment type="caution">
    <text evidence="2">The sequence shown here is derived from an EMBL/GenBank/DDBJ whole genome shotgun (WGS) entry which is preliminary data.</text>
</comment>
<gene>
    <name evidence="2" type="ORF">DPMN_118676</name>
</gene>
<dbReference type="EMBL" id="JAIWYP010000005">
    <property type="protein sequence ID" value="KAH3817147.1"/>
    <property type="molecule type" value="Genomic_DNA"/>
</dbReference>
<evidence type="ECO:0000313" key="2">
    <source>
        <dbReference type="EMBL" id="KAH3817147.1"/>
    </source>
</evidence>
<feature type="compositionally biased region" description="Basic and acidic residues" evidence="1">
    <location>
        <begin position="64"/>
        <end position="78"/>
    </location>
</feature>
<feature type="region of interest" description="Disordered" evidence="1">
    <location>
        <begin position="51"/>
        <end position="93"/>
    </location>
</feature>
<dbReference type="AlphaFoldDB" id="A0A9D4JRA7"/>